<evidence type="ECO:0000313" key="1">
    <source>
        <dbReference type="EMBL" id="CAA9300129.1"/>
    </source>
</evidence>
<dbReference type="PROSITE" id="PS51318">
    <property type="entry name" value="TAT"/>
    <property type="match status" value="1"/>
</dbReference>
<dbReference type="InterPro" id="IPR008557">
    <property type="entry name" value="PhoX"/>
</dbReference>
<proteinExistence type="predicted"/>
<dbReference type="PANTHER" id="PTHR35399">
    <property type="entry name" value="SLR8030 PROTEIN"/>
    <property type="match status" value="1"/>
</dbReference>
<dbReference type="SUPFAM" id="SSF50969">
    <property type="entry name" value="YVTN repeat-like/Quinoprotein amine dehydrogenase"/>
    <property type="match status" value="1"/>
</dbReference>
<organism evidence="1">
    <name type="scientific">uncultured Friedmanniella sp</name>
    <dbReference type="NCBI Taxonomy" id="335381"/>
    <lineage>
        <taxon>Bacteria</taxon>
        <taxon>Bacillati</taxon>
        <taxon>Actinomycetota</taxon>
        <taxon>Actinomycetes</taxon>
        <taxon>Propionibacteriales</taxon>
        <taxon>Nocardioidaceae</taxon>
        <taxon>Friedmanniella</taxon>
        <taxon>environmental samples</taxon>
    </lineage>
</organism>
<name>A0A6J4KA20_9ACTN</name>
<accession>A0A6J4KA20</accession>
<dbReference type="InterPro" id="IPR011044">
    <property type="entry name" value="Quino_amine_DH_bsu"/>
</dbReference>
<dbReference type="InterPro" id="IPR006311">
    <property type="entry name" value="TAT_signal"/>
</dbReference>
<reference evidence="1" key="1">
    <citation type="submission" date="2020-02" db="EMBL/GenBank/DDBJ databases">
        <authorList>
            <person name="Meier V. D."/>
        </authorList>
    </citation>
    <scope>NUCLEOTIDE SEQUENCE</scope>
    <source>
        <strain evidence="1">AVDCRST_MAG61</strain>
    </source>
</reference>
<gene>
    <name evidence="1" type="ORF">AVDCRST_MAG61-880</name>
</gene>
<evidence type="ECO:0008006" key="2">
    <source>
        <dbReference type="Google" id="ProtNLM"/>
    </source>
</evidence>
<dbReference type="EMBL" id="CADCTT010000136">
    <property type="protein sequence ID" value="CAA9300129.1"/>
    <property type="molecule type" value="Genomic_DNA"/>
</dbReference>
<protein>
    <recommendedName>
        <fullName evidence="2">Secreted protein</fullName>
    </recommendedName>
</protein>
<dbReference type="AlphaFoldDB" id="A0A6J4KA20"/>
<dbReference type="Pfam" id="PF05787">
    <property type="entry name" value="PhoX"/>
    <property type="match status" value="2"/>
</dbReference>
<sequence length="477" mass="51612">MDPSVSRRTLLTGAAAGFGFAFVGSMEAFARPVPRVPGGVHGYGPLVDDPLKVLSLPAGFSYVEIARSNVTLTDDGVPYPSDPDGMGVFPGAAGGSTLVTNHEISARELARVPATPRLTYDPSAGGGTSTVTVDAVGNRLGAYTSLAGTDNNCAGGVTPWGTWLTCEETERRAGTKVVTKDGERILEKDHGYVFEVDPASREANLDRSPVPLKFLGRYSHEAVAVDPDTHRIYLTEDAVNPNGLFYRWTPPRDFHGEKGSLRELMESEGADAGRLQAMRCREGRRRIVDLSEATEVGTRYKVRWVDVPDRLATETPTRDQDFAKPVTRARKLEGQWWGNGGAYFVSSFARPEAAGDGSLNEHDGQVWFYDPQERTLTLKTIFGRNPDPDVAGTFDGPDNITVSPHGGLIVAEDGDGINHLVGVTRRGRPYPLARNDNAENGEFCGPSFSLDGRVLFTNIQSPIFGATFAITGPWRRA</sequence>
<dbReference type="PANTHER" id="PTHR35399:SF4">
    <property type="entry name" value="MEMBRANE PROTEIN"/>
    <property type="match status" value="1"/>
</dbReference>